<keyword evidence="1" id="KW-0732">Signal</keyword>
<dbReference type="GO" id="GO:0035091">
    <property type="term" value="F:phosphatidylinositol binding"/>
    <property type="evidence" value="ECO:0007669"/>
    <property type="project" value="TreeGrafter"/>
</dbReference>
<evidence type="ECO:0000313" key="4">
    <source>
        <dbReference type="Proteomes" id="UP000250928"/>
    </source>
</evidence>
<name>A0A6N4DJS3_9GAMM</name>
<dbReference type="Proteomes" id="UP000250928">
    <property type="component" value="Unassembled WGS sequence"/>
</dbReference>
<protein>
    <recommendedName>
        <fullName evidence="2">Ysc84 actin-binding domain-containing protein</fullName>
    </recommendedName>
</protein>
<dbReference type="EMBL" id="PQCO01000325">
    <property type="protein sequence ID" value="PUD98091.1"/>
    <property type="molecule type" value="Genomic_DNA"/>
</dbReference>
<accession>A0A6N4DJS3</accession>
<evidence type="ECO:0000256" key="1">
    <source>
        <dbReference type="SAM" id="SignalP"/>
    </source>
</evidence>
<proteinExistence type="predicted"/>
<feature type="domain" description="Ysc84 actin-binding" evidence="2">
    <location>
        <begin position="96"/>
        <end position="219"/>
    </location>
</feature>
<feature type="chain" id="PRO_5027006329" description="Ysc84 actin-binding domain-containing protein" evidence="1">
    <location>
        <begin position="19"/>
        <end position="226"/>
    </location>
</feature>
<dbReference type="CDD" id="cd11524">
    <property type="entry name" value="SYLF"/>
    <property type="match status" value="1"/>
</dbReference>
<gene>
    <name evidence="3" type="ORF">C3L24_13420</name>
</gene>
<evidence type="ECO:0000313" key="3">
    <source>
        <dbReference type="EMBL" id="PUD98091.1"/>
    </source>
</evidence>
<dbReference type="PANTHER" id="PTHR15629">
    <property type="entry name" value="SH3YL1 PROTEIN"/>
    <property type="match status" value="1"/>
</dbReference>
<evidence type="ECO:0000259" key="2">
    <source>
        <dbReference type="Pfam" id="PF04366"/>
    </source>
</evidence>
<dbReference type="InterPro" id="IPR007461">
    <property type="entry name" value="Ysc84_actin-binding"/>
</dbReference>
<comment type="caution">
    <text evidence="3">The sequence shown here is derived from an EMBL/GenBank/DDBJ whole genome shotgun (WGS) entry which is preliminary data.</text>
</comment>
<sequence length="226" mass="23342">MAGLFVLLAGGFVLPAVAGSDQEAKLAEVVEVLRELEAIPEQAIPPALLADARAVVIIPSVIKVGLVVGGRYGKGVVSLRREDGTWGAPLFLSLKGGSVGWQIGAQATDVILVFKTLQSVNGMLEGKFTLGADAAVAAGPIGRQASASTDAQLKAEIYSYSRSRGLFAGISLDGAVLGIEHGDNAACYHHPGIVPEVVLGLAPQAQPEAARRLTTRLRALSGEGER</sequence>
<dbReference type="PANTHER" id="PTHR15629:SF2">
    <property type="entry name" value="SH3 DOMAIN-CONTAINING YSC84-LIKE PROTEIN 1"/>
    <property type="match status" value="1"/>
</dbReference>
<dbReference type="InterPro" id="IPR051702">
    <property type="entry name" value="SH3_domain_YSC84-like"/>
</dbReference>
<feature type="signal peptide" evidence="1">
    <location>
        <begin position="1"/>
        <end position="18"/>
    </location>
</feature>
<organism evidence="3 4">
    <name type="scientific">Candidatus Sedimenticola endophacoides</name>
    <dbReference type="NCBI Taxonomy" id="2548426"/>
    <lineage>
        <taxon>Bacteria</taxon>
        <taxon>Pseudomonadati</taxon>
        <taxon>Pseudomonadota</taxon>
        <taxon>Gammaproteobacteria</taxon>
        <taxon>Chromatiales</taxon>
        <taxon>Sedimenticolaceae</taxon>
        <taxon>Sedimenticola</taxon>
    </lineage>
</organism>
<dbReference type="Pfam" id="PF04366">
    <property type="entry name" value="Ysc84"/>
    <property type="match status" value="1"/>
</dbReference>
<dbReference type="AlphaFoldDB" id="A0A6N4DJS3"/>
<reference evidence="3 4" key="1">
    <citation type="submission" date="2018-01" db="EMBL/GenBank/DDBJ databases">
        <title>Novel co-symbiosis in the lucinid bivalve Phacoides pectinatus.</title>
        <authorList>
            <person name="Lim S.J."/>
            <person name="Davis B.G."/>
            <person name="Gill D.E."/>
            <person name="Engel A.S."/>
            <person name="Anderson L.C."/>
            <person name="Campbell B.J."/>
        </authorList>
    </citation>
    <scope>NUCLEOTIDE SEQUENCE [LARGE SCALE GENOMIC DNA]</scope>
    <source>
        <strain evidence="3">N3_P5</strain>
    </source>
</reference>